<proteinExistence type="inferred from homology"/>
<sequence>MSTPSQYMLLLLQPGAGPGPTPAELQEIMARFGVWMGELYAKRIVVATNGLEPTGKIVREPGGTVITDGPYAEAKEIVGGYILINAASLDEAVQIARGCPGLHYRLAVEVRPVKNMAR</sequence>
<dbReference type="InterPro" id="IPR005545">
    <property type="entry name" value="YCII"/>
</dbReference>
<feature type="domain" description="YCII-related" evidence="2">
    <location>
        <begin position="23"/>
        <end position="116"/>
    </location>
</feature>
<comment type="caution">
    <text evidence="3">The sequence shown here is derived from an EMBL/GenBank/DDBJ whole genome shotgun (WGS) entry which is preliminary data.</text>
</comment>
<dbReference type="Gene3D" id="3.30.70.1060">
    <property type="entry name" value="Dimeric alpha+beta barrel"/>
    <property type="match status" value="1"/>
</dbReference>
<protein>
    <recommendedName>
        <fullName evidence="2">YCII-related domain-containing protein</fullName>
    </recommendedName>
</protein>
<dbReference type="PANTHER" id="PTHR35174">
    <property type="entry name" value="BLL7171 PROTEIN-RELATED"/>
    <property type="match status" value="1"/>
</dbReference>
<dbReference type="InterPro" id="IPR011008">
    <property type="entry name" value="Dimeric_a/b-barrel"/>
</dbReference>
<evidence type="ECO:0000259" key="2">
    <source>
        <dbReference type="Pfam" id="PF03795"/>
    </source>
</evidence>
<evidence type="ECO:0000313" key="3">
    <source>
        <dbReference type="EMBL" id="RXK53125.1"/>
    </source>
</evidence>
<name>A0A4Q1C4C7_9BACT</name>
<organism evidence="3 4">
    <name type="scientific">Oleiharenicola lentus</name>
    <dbReference type="NCBI Taxonomy" id="2508720"/>
    <lineage>
        <taxon>Bacteria</taxon>
        <taxon>Pseudomonadati</taxon>
        <taxon>Verrucomicrobiota</taxon>
        <taxon>Opitutia</taxon>
        <taxon>Opitutales</taxon>
        <taxon>Opitutaceae</taxon>
        <taxon>Oleiharenicola</taxon>
    </lineage>
</organism>
<dbReference type="RefSeq" id="WP_129048713.1">
    <property type="nucleotide sequence ID" value="NZ_SDHX01000002.1"/>
</dbReference>
<dbReference type="EMBL" id="SDHX01000002">
    <property type="protein sequence ID" value="RXK53125.1"/>
    <property type="molecule type" value="Genomic_DNA"/>
</dbReference>
<dbReference type="Pfam" id="PF03795">
    <property type="entry name" value="YCII"/>
    <property type="match status" value="1"/>
</dbReference>
<reference evidence="3 4" key="1">
    <citation type="submission" date="2019-01" db="EMBL/GenBank/DDBJ databases">
        <title>Lacunisphaera sp. strain TWA-58.</title>
        <authorList>
            <person name="Chen W.-M."/>
        </authorList>
    </citation>
    <scope>NUCLEOTIDE SEQUENCE [LARGE SCALE GENOMIC DNA]</scope>
    <source>
        <strain evidence="3 4">TWA-58</strain>
    </source>
</reference>
<evidence type="ECO:0000256" key="1">
    <source>
        <dbReference type="ARBA" id="ARBA00007689"/>
    </source>
</evidence>
<evidence type="ECO:0000313" key="4">
    <source>
        <dbReference type="Proteomes" id="UP000290218"/>
    </source>
</evidence>
<dbReference type="SUPFAM" id="SSF54909">
    <property type="entry name" value="Dimeric alpha+beta barrel"/>
    <property type="match status" value="1"/>
</dbReference>
<dbReference type="Proteomes" id="UP000290218">
    <property type="component" value="Unassembled WGS sequence"/>
</dbReference>
<dbReference type="OrthoDB" id="3782166at2"/>
<keyword evidence="4" id="KW-1185">Reference proteome</keyword>
<gene>
    <name evidence="3" type="ORF">ESB00_15565</name>
</gene>
<dbReference type="AlphaFoldDB" id="A0A4Q1C4C7"/>
<accession>A0A4Q1C4C7</accession>
<comment type="similarity">
    <text evidence="1">Belongs to the YciI family.</text>
</comment>